<proteinExistence type="predicted"/>
<name>X1CRM8_9ZZZZ</name>
<feature type="non-terminal residue" evidence="1">
    <location>
        <position position="98"/>
    </location>
</feature>
<reference evidence="1" key="1">
    <citation type="journal article" date="2014" name="Front. Microbiol.">
        <title>High frequency of phylogenetically diverse reductive dehalogenase-homologous genes in deep subseafloor sedimentary metagenomes.</title>
        <authorList>
            <person name="Kawai M."/>
            <person name="Futagami T."/>
            <person name="Toyoda A."/>
            <person name="Takaki Y."/>
            <person name="Nishi S."/>
            <person name="Hori S."/>
            <person name="Arai W."/>
            <person name="Tsubouchi T."/>
            <person name="Morono Y."/>
            <person name="Uchiyama I."/>
            <person name="Ito T."/>
            <person name="Fujiyama A."/>
            <person name="Inagaki F."/>
            <person name="Takami H."/>
        </authorList>
    </citation>
    <scope>NUCLEOTIDE SEQUENCE</scope>
    <source>
        <strain evidence="1">Expedition CK06-06</strain>
    </source>
</reference>
<sequence length="98" mass="10715">MKKSNNTTDPKIVILISANIEWRAVRRLFPDVDIDTSPFGEMFIKYSNIDLGAHSGPSSIPLVFFHGGWGKISAAASTQYVIDRYSPDLLINLGTCGG</sequence>
<dbReference type="EMBL" id="BART01029758">
    <property type="protein sequence ID" value="GAH10442.1"/>
    <property type="molecule type" value="Genomic_DNA"/>
</dbReference>
<protein>
    <recommendedName>
        <fullName evidence="2">Nucleoside phosphorylase domain-containing protein</fullName>
    </recommendedName>
</protein>
<dbReference type="InterPro" id="IPR035994">
    <property type="entry name" value="Nucleoside_phosphorylase_sf"/>
</dbReference>
<gene>
    <name evidence="1" type="ORF">S01H4_52143</name>
</gene>
<accession>X1CRM8</accession>
<dbReference type="GO" id="GO:0003824">
    <property type="term" value="F:catalytic activity"/>
    <property type="evidence" value="ECO:0007669"/>
    <property type="project" value="InterPro"/>
</dbReference>
<dbReference type="Gene3D" id="3.40.50.1580">
    <property type="entry name" value="Nucleoside phosphorylase domain"/>
    <property type="match status" value="1"/>
</dbReference>
<organism evidence="1">
    <name type="scientific">marine sediment metagenome</name>
    <dbReference type="NCBI Taxonomy" id="412755"/>
    <lineage>
        <taxon>unclassified sequences</taxon>
        <taxon>metagenomes</taxon>
        <taxon>ecological metagenomes</taxon>
    </lineage>
</organism>
<evidence type="ECO:0000313" key="1">
    <source>
        <dbReference type="EMBL" id="GAH10442.1"/>
    </source>
</evidence>
<comment type="caution">
    <text evidence="1">The sequence shown here is derived from an EMBL/GenBank/DDBJ whole genome shotgun (WGS) entry which is preliminary data.</text>
</comment>
<dbReference type="SUPFAM" id="SSF53167">
    <property type="entry name" value="Purine and uridine phosphorylases"/>
    <property type="match status" value="1"/>
</dbReference>
<evidence type="ECO:0008006" key="2">
    <source>
        <dbReference type="Google" id="ProtNLM"/>
    </source>
</evidence>
<dbReference type="GO" id="GO:0009116">
    <property type="term" value="P:nucleoside metabolic process"/>
    <property type="evidence" value="ECO:0007669"/>
    <property type="project" value="InterPro"/>
</dbReference>
<dbReference type="AlphaFoldDB" id="X1CRM8"/>